<dbReference type="SUPFAM" id="SSF51161">
    <property type="entry name" value="Trimeric LpxA-like enzymes"/>
    <property type="match status" value="1"/>
</dbReference>
<dbReference type="SMR" id="A0A1E7EZU7"/>
<dbReference type="InterPro" id="IPR050484">
    <property type="entry name" value="Transf_Hexapept/Carb_Anhydrase"/>
</dbReference>
<dbReference type="InterPro" id="IPR047324">
    <property type="entry name" value="LbH_gamma_CA-like"/>
</dbReference>
<dbReference type="CDD" id="cd04645">
    <property type="entry name" value="LbH_gamma_CA_like"/>
    <property type="match status" value="1"/>
</dbReference>
<dbReference type="OrthoDB" id="25818at2759"/>
<evidence type="ECO:0000313" key="1">
    <source>
        <dbReference type="EMBL" id="OEU11508.1"/>
    </source>
</evidence>
<name>A0A1E7EZU7_9STRA</name>
<accession>A0A1E7EZU7</accession>
<dbReference type="InParanoid" id="A0A1E7EZU7"/>
<proteinExistence type="predicted"/>
<dbReference type="Proteomes" id="UP000095751">
    <property type="component" value="Unassembled WGS sequence"/>
</dbReference>
<organism evidence="1 2">
    <name type="scientific">Fragilariopsis cylindrus CCMP1102</name>
    <dbReference type="NCBI Taxonomy" id="635003"/>
    <lineage>
        <taxon>Eukaryota</taxon>
        <taxon>Sar</taxon>
        <taxon>Stramenopiles</taxon>
        <taxon>Ochrophyta</taxon>
        <taxon>Bacillariophyta</taxon>
        <taxon>Bacillariophyceae</taxon>
        <taxon>Bacillariophycidae</taxon>
        <taxon>Bacillariales</taxon>
        <taxon>Bacillariaceae</taxon>
        <taxon>Fragilariopsis</taxon>
    </lineage>
</organism>
<dbReference type="AlphaFoldDB" id="A0A1E7EZU7"/>
<evidence type="ECO:0000313" key="2">
    <source>
        <dbReference type="Proteomes" id="UP000095751"/>
    </source>
</evidence>
<dbReference type="PANTHER" id="PTHR13061">
    <property type="entry name" value="DYNACTIN SUBUNIT P25"/>
    <property type="match status" value="1"/>
</dbReference>
<keyword evidence="2" id="KW-1185">Reference proteome</keyword>
<dbReference type="PANTHER" id="PTHR13061:SF29">
    <property type="entry name" value="GAMMA CARBONIC ANHYDRASE-LIKE 1, MITOCHONDRIAL-RELATED"/>
    <property type="match status" value="1"/>
</dbReference>
<dbReference type="InterPro" id="IPR011004">
    <property type="entry name" value="Trimer_LpxA-like_sf"/>
</dbReference>
<dbReference type="Gene3D" id="2.160.10.10">
    <property type="entry name" value="Hexapeptide repeat proteins"/>
    <property type="match status" value="1"/>
</dbReference>
<gene>
    <name evidence="1" type="primary">GCA3</name>
    <name evidence="1" type="ORF">FRACYDRAFT_211369</name>
</gene>
<protein>
    <submittedName>
        <fullName evidence="1">Gamma carbonic anhydrase</fullName>
    </submittedName>
</protein>
<dbReference type="EMBL" id="KV784367">
    <property type="protein sequence ID" value="OEU11508.1"/>
    <property type="molecule type" value="Genomic_DNA"/>
</dbReference>
<dbReference type="KEGG" id="fcy:FRACYDRAFT_211369"/>
<sequence>MAHILKSVVSKGMREAGNAMRKEAGVLEIISRHRPQMTFLGQAPFVTNDTFIAPTASVIGEVTNWDQSSVWYGAVVRADSSHPITIGFTSSVGEGSVVTTLKKNATLSTGFPPVTHIGHYVTIGSGCVLKSCRVDDLVVIGEKCTILEGSIVESNVMLEPGTVIPPYSYIPSGQKWGGNPAQFVANLTTDETENIKKISLEIHQKAKEHLLEFLPVGNTYVHLEDLELKHAAGSSTA</sequence>
<reference evidence="1 2" key="1">
    <citation type="submission" date="2016-09" db="EMBL/GenBank/DDBJ databases">
        <title>Extensive genetic diversity and differential bi-allelic expression allows diatom success in the polar Southern Ocean.</title>
        <authorList>
            <consortium name="DOE Joint Genome Institute"/>
            <person name="Mock T."/>
            <person name="Otillar R.P."/>
            <person name="Strauss J."/>
            <person name="Dupont C."/>
            <person name="Frickenhaus S."/>
            <person name="Maumus F."/>
            <person name="Mcmullan M."/>
            <person name="Sanges R."/>
            <person name="Schmutz J."/>
            <person name="Toseland A."/>
            <person name="Valas R."/>
            <person name="Veluchamy A."/>
            <person name="Ward B.J."/>
            <person name="Allen A."/>
            <person name="Barry K."/>
            <person name="Falciatore A."/>
            <person name="Ferrante M."/>
            <person name="Fortunato A.E."/>
            <person name="Gloeckner G."/>
            <person name="Gruber A."/>
            <person name="Hipkin R."/>
            <person name="Janech M."/>
            <person name="Kroth P."/>
            <person name="Leese F."/>
            <person name="Lindquist E."/>
            <person name="Lyon B.R."/>
            <person name="Martin J."/>
            <person name="Mayer C."/>
            <person name="Parker M."/>
            <person name="Quesneville H."/>
            <person name="Raymond J."/>
            <person name="Uhlig C."/>
            <person name="Valentin K.U."/>
            <person name="Worden A.Z."/>
            <person name="Armbrust E.V."/>
            <person name="Bowler C."/>
            <person name="Green B."/>
            <person name="Moulton V."/>
            <person name="Van Oosterhout C."/>
            <person name="Grigoriev I."/>
        </authorList>
    </citation>
    <scope>NUCLEOTIDE SEQUENCE [LARGE SCALE GENOMIC DNA]</scope>
    <source>
        <strain evidence="1 2">CCMP1102</strain>
    </source>
</reference>